<dbReference type="CDD" id="cd00291">
    <property type="entry name" value="SirA_YedF_YeeD"/>
    <property type="match status" value="1"/>
</dbReference>
<dbReference type="EMBL" id="PEBV01000007">
    <property type="protein sequence ID" value="PTQ54072.1"/>
    <property type="molecule type" value="Genomic_DNA"/>
</dbReference>
<evidence type="ECO:0000313" key="4">
    <source>
        <dbReference type="Proteomes" id="UP000244180"/>
    </source>
</evidence>
<dbReference type="PANTHER" id="PTHR33279:SF6">
    <property type="entry name" value="SULFUR CARRIER PROTEIN YEDF-RELATED"/>
    <property type="match status" value="1"/>
</dbReference>
<dbReference type="InterPro" id="IPR001455">
    <property type="entry name" value="TusA-like"/>
</dbReference>
<dbReference type="Gene3D" id="3.30.110.40">
    <property type="entry name" value="TusA-like domain"/>
    <property type="match status" value="1"/>
</dbReference>
<comment type="caution">
    <text evidence="3">The sequence shown here is derived from an EMBL/GenBank/DDBJ whole genome shotgun (WGS) entry which is preliminary data.</text>
</comment>
<dbReference type="Proteomes" id="UP000244180">
    <property type="component" value="Unassembled WGS sequence"/>
</dbReference>
<evidence type="ECO:0000259" key="2">
    <source>
        <dbReference type="PROSITE" id="PS01148"/>
    </source>
</evidence>
<accession>A0A2T5GD02</accession>
<evidence type="ECO:0000313" key="3">
    <source>
        <dbReference type="EMBL" id="PTQ54072.1"/>
    </source>
</evidence>
<protein>
    <submittedName>
        <fullName evidence="3">Rhodanese-like domain protein</fullName>
    </submittedName>
</protein>
<gene>
    <name evidence="3" type="ORF">HSCHL_0926</name>
</gene>
<reference evidence="3 4" key="1">
    <citation type="submission" date="2017-08" db="EMBL/GenBank/DDBJ databases">
        <title>Burning lignite coal seam in the remote Altai Mountains harbors a hydrogen-driven thermophilic microbial community.</title>
        <authorList>
            <person name="Kadnikov V.V."/>
            <person name="Mardanov A.V."/>
            <person name="Ivasenko D."/>
            <person name="Beletsky A.V."/>
            <person name="Karnachuk O.V."/>
            <person name="Ravin N.V."/>
        </authorList>
    </citation>
    <scope>NUCLEOTIDE SEQUENCE [LARGE SCALE GENOMIC DNA]</scope>
    <source>
        <strain evidence="3">AL33</strain>
    </source>
</reference>
<name>A0A2T5GD02_HYDSH</name>
<evidence type="ECO:0000256" key="1">
    <source>
        <dbReference type="ARBA" id="ARBA00008984"/>
    </source>
</evidence>
<proteinExistence type="inferred from homology"/>
<dbReference type="AlphaFoldDB" id="A0A2T5GD02"/>
<comment type="similarity">
    <text evidence="1">Belongs to the sulfur carrier protein TusA family.</text>
</comment>
<dbReference type="PANTHER" id="PTHR33279">
    <property type="entry name" value="SULFUR CARRIER PROTEIN YEDF-RELATED"/>
    <property type="match status" value="1"/>
</dbReference>
<organism evidence="3 4">
    <name type="scientific">Hydrogenibacillus schlegelii</name>
    <name type="common">Bacillus schlegelii</name>
    <dbReference type="NCBI Taxonomy" id="1484"/>
    <lineage>
        <taxon>Bacteria</taxon>
        <taxon>Bacillati</taxon>
        <taxon>Bacillota</taxon>
        <taxon>Bacilli</taxon>
        <taxon>Bacillales</taxon>
        <taxon>Bacillales Family X. Incertae Sedis</taxon>
        <taxon>Hydrogenibacillus</taxon>
    </lineage>
</organism>
<dbReference type="Pfam" id="PF01206">
    <property type="entry name" value="TusA"/>
    <property type="match status" value="1"/>
</dbReference>
<dbReference type="SUPFAM" id="SSF64307">
    <property type="entry name" value="SirA-like"/>
    <property type="match status" value="1"/>
</dbReference>
<dbReference type="PROSITE" id="PS01148">
    <property type="entry name" value="UPF0033"/>
    <property type="match status" value="1"/>
</dbReference>
<dbReference type="InterPro" id="IPR036868">
    <property type="entry name" value="TusA-like_sf"/>
</dbReference>
<sequence length="84" mass="9309">MIQEGWKMAQATKTIDARGSFCPGPLMELIKATRAAEVGDVLEVLSNDAGSAKDIPEWAKKMGHTVLYVEEAEGYWKIAIKKER</sequence>
<feature type="domain" description="UPF0033" evidence="2">
    <location>
        <begin position="15"/>
        <end position="39"/>
    </location>
</feature>